<keyword evidence="1" id="KW-0436">Ligase</keyword>
<keyword evidence="3" id="KW-0067">ATP-binding</keyword>
<dbReference type="InterPro" id="IPR009080">
    <property type="entry name" value="tRNAsynth_Ia_anticodon-bd"/>
</dbReference>
<protein>
    <submittedName>
        <fullName evidence="5">DALR anticodon-binding domain-containing protein</fullName>
    </submittedName>
</protein>
<dbReference type="SUPFAM" id="SSF47323">
    <property type="entry name" value="Anticodon-binding domain of a subclass of class I aminoacyl-tRNA synthetases"/>
    <property type="match status" value="1"/>
</dbReference>
<proteinExistence type="predicted"/>
<gene>
    <name evidence="5" type="ORF">RB614_03050</name>
</gene>
<evidence type="ECO:0000313" key="6">
    <source>
        <dbReference type="Proteomes" id="UP001230908"/>
    </source>
</evidence>
<evidence type="ECO:0000256" key="3">
    <source>
        <dbReference type="ARBA" id="ARBA00022840"/>
    </source>
</evidence>
<comment type="caution">
    <text evidence="5">The sequence shown here is derived from an EMBL/GenBank/DDBJ whole genome shotgun (WGS) entry which is preliminary data.</text>
</comment>
<dbReference type="EMBL" id="JAVHUY010000002">
    <property type="protein sequence ID" value="MDQ7903490.1"/>
    <property type="molecule type" value="Genomic_DNA"/>
</dbReference>
<accession>A0ABU0Z8V8</accession>
<feature type="domain" description="DALR anticodon binding" evidence="4">
    <location>
        <begin position="21"/>
        <end position="61"/>
    </location>
</feature>
<evidence type="ECO:0000259" key="4">
    <source>
        <dbReference type="Pfam" id="PF05746"/>
    </source>
</evidence>
<reference evidence="5 6" key="1">
    <citation type="submission" date="2023-08" db="EMBL/GenBank/DDBJ databases">
        <title>Phytohabitans sansha sp. nov., isolated from marine sediment.</title>
        <authorList>
            <person name="Zhao Y."/>
            <person name="Yi K."/>
        </authorList>
    </citation>
    <scope>NUCLEOTIDE SEQUENCE [LARGE SCALE GENOMIC DNA]</scope>
    <source>
        <strain evidence="5 6">ZYX-F-186</strain>
    </source>
</reference>
<dbReference type="InterPro" id="IPR008909">
    <property type="entry name" value="DALR_anticod-bd"/>
</dbReference>
<dbReference type="RefSeq" id="WP_308710834.1">
    <property type="nucleotide sequence ID" value="NZ_JAVHUY010000002.1"/>
</dbReference>
<dbReference type="Gene3D" id="1.10.730.10">
    <property type="entry name" value="Isoleucyl-tRNA Synthetase, Domain 1"/>
    <property type="match status" value="1"/>
</dbReference>
<dbReference type="Pfam" id="PF05746">
    <property type="entry name" value="DALR_1"/>
    <property type="match status" value="1"/>
</dbReference>
<evidence type="ECO:0000256" key="1">
    <source>
        <dbReference type="ARBA" id="ARBA00022598"/>
    </source>
</evidence>
<keyword evidence="6" id="KW-1185">Reference proteome</keyword>
<name>A0ABU0Z8V8_9ACTN</name>
<evidence type="ECO:0000256" key="2">
    <source>
        <dbReference type="ARBA" id="ARBA00022741"/>
    </source>
</evidence>
<evidence type="ECO:0000313" key="5">
    <source>
        <dbReference type="EMBL" id="MDQ7903490.1"/>
    </source>
</evidence>
<organism evidence="5 6">
    <name type="scientific">Phytohabitans maris</name>
    <dbReference type="NCBI Taxonomy" id="3071409"/>
    <lineage>
        <taxon>Bacteria</taxon>
        <taxon>Bacillati</taxon>
        <taxon>Actinomycetota</taxon>
        <taxon>Actinomycetes</taxon>
        <taxon>Micromonosporales</taxon>
        <taxon>Micromonosporaceae</taxon>
    </lineage>
</organism>
<dbReference type="Proteomes" id="UP001230908">
    <property type="component" value="Unassembled WGS sequence"/>
</dbReference>
<sequence>MFVSSSKPRLVYEGLDSGHHAFRVSPAEHDARGSRLALCDLTARVPRHGLHLLGIATRDRM</sequence>
<keyword evidence="2" id="KW-0547">Nucleotide-binding</keyword>